<evidence type="ECO:0000259" key="4">
    <source>
        <dbReference type="PROSITE" id="PS50109"/>
    </source>
</evidence>
<dbReference type="GO" id="GO:0000155">
    <property type="term" value="F:phosphorelay sensor kinase activity"/>
    <property type="evidence" value="ECO:0007669"/>
    <property type="project" value="InterPro"/>
</dbReference>
<gene>
    <name evidence="5" type="ORF">JCM19240_3961</name>
</gene>
<dbReference type="Proteomes" id="UP000029224">
    <property type="component" value="Unassembled WGS sequence"/>
</dbReference>
<name>A0A090TAN3_9VIBR</name>
<keyword evidence="6" id="KW-1185">Reference proteome</keyword>
<dbReference type="PANTHER" id="PTHR43719:SF28">
    <property type="entry name" value="PEROXIDE STRESS-ACTIVATED HISTIDINE KINASE MAK1-RELATED"/>
    <property type="match status" value="1"/>
</dbReference>
<keyword evidence="5" id="KW-0418">Kinase</keyword>
<reference evidence="5 6" key="1">
    <citation type="submission" date="2014-09" db="EMBL/GenBank/DDBJ databases">
        <title>Vibrio maritimus JCM 19240. (C210) whole genome shotgun sequence.</title>
        <authorList>
            <person name="Sawabe T."/>
            <person name="Meirelles P."/>
            <person name="Nakanishi M."/>
            <person name="Sayaka M."/>
            <person name="Hattori M."/>
            <person name="Ohkuma M."/>
        </authorList>
    </citation>
    <scope>NUCLEOTIDE SEQUENCE [LARGE SCALE GENOMIC DNA]</scope>
    <source>
        <strain evidence="5 6">JCM 19240</strain>
    </source>
</reference>
<evidence type="ECO:0000313" key="5">
    <source>
        <dbReference type="EMBL" id="GAL36995.1"/>
    </source>
</evidence>
<evidence type="ECO:0000256" key="2">
    <source>
        <dbReference type="ARBA" id="ARBA00012438"/>
    </source>
</evidence>
<dbReference type="SUPFAM" id="SSF47384">
    <property type="entry name" value="Homodimeric domain of signal transducing histidine kinase"/>
    <property type="match status" value="1"/>
</dbReference>
<dbReference type="PANTHER" id="PTHR43719">
    <property type="entry name" value="TWO-COMPONENT HISTIDINE KINASE"/>
    <property type="match status" value="1"/>
</dbReference>
<keyword evidence="5" id="KW-0808">Transferase</keyword>
<dbReference type="PROSITE" id="PS50109">
    <property type="entry name" value="HIS_KIN"/>
    <property type="match status" value="1"/>
</dbReference>
<dbReference type="EMBL" id="BBMT01000013">
    <property type="protein sequence ID" value="GAL36995.1"/>
    <property type="molecule type" value="Genomic_DNA"/>
</dbReference>
<dbReference type="InterPro" id="IPR036097">
    <property type="entry name" value="HisK_dim/P_sf"/>
</dbReference>
<feature type="domain" description="Histidine kinase" evidence="4">
    <location>
        <begin position="1"/>
        <end position="136"/>
    </location>
</feature>
<organism evidence="5 6">
    <name type="scientific">Vibrio maritimus</name>
    <dbReference type="NCBI Taxonomy" id="990268"/>
    <lineage>
        <taxon>Bacteria</taxon>
        <taxon>Pseudomonadati</taxon>
        <taxon>Pseudomonadota</taxon>
        <taxon>Gammaproteobacteria</taxon>
        <taxon>Vibrionales</taxon>
        <taxon>Vibrionaceae</taxon>
        <taxon>Vibrio</taxon>
    </lineage>
</organism>
<evidence type="ECO:0000313" key="6">
    <source>
        <dbReference type="Proteomes" id="UP000029224"/>
    </source>
</evidence>
<comment type="catalytic activity">
    <reaction evidence="1">
        <text>ATP + protein L-histidine = ADP + protein N-phospho-L-histidine.</text>
        <dbReference type="EC" id="2.7.13.3"/>
    </reaction>
</comment>
<dbReference type="InterPro" id="IPR036890">
    <property type="entry name" value="HATPase_C_sf"/>
</dbReference>
<dbReference type="SUPFAM" id="SSF55874">
    <property type="entry name" value="ATPase domain of HSP90 chaperone/DNA topoisomerase II/histidine kinase"/>
    <property type="match status" value="1"/>
</dbReference>
<dbReference type="InterPro" id="IPR003661">
    <property type="entry name" value="HisK_dim/P_dom"/>
</dbReference>
<evidence type="ECO:0000256" key="1">
    <source>
        <dbReference type="ARBA" id="ARBA00000085"/>
    </source>
</evidence>
<dbReference type="Pfam" id="PF00512">
    <property type="entry name" value="HisKA"/>
    <property type="match status" value="1"/>
</dbReference>
<keyword evidence="3" id="KW-0597">Phosphoprotein</keyword>
<dbReference type="InterPro" id="IPR050956">
    <property type="entry name" value="2C_system_His_kinase"/>
</dbReference>
<evidence type="ECO:0000256" key="3">
    <source>
        <dbReference type="ARBA" id="ARBA00022553"/>
    </source>
</evidence>
<protein>
    <recommendedName>
        <fullName evidence="2">histidine kinase</fullName>
        <ecNumber evidence="2">2.7.13.3</ecNumber>
    </recommendedName>
</protein>
<dbReference type="Gene3D" id="1.10.287.130">
    <property type="match status" value="1"/>
</dbReference>
<sequence length="136" mass="15586">MNGVLGTAQILLKTDLSVEQRKHLKTLYDSGDHMMSLLNEILDYSKIEQGHIELDSHPFPLNSIIGSMHSVYHTLCNEKGLKFSVYSDIEDERWYQGDKARLRQILFNLLNNAVKFTSQGNIEVYLSEKVGVERNT</sequence>
<dbReference type="SMART" id="SM00388">
    <property type="entry name" value="HisKA"/>
    <property type="match status" value="1"/>
</dbReference>
<accession>A0A090TAN3</accession>
<comment type="caution">
    <text evidence="5">The sequence shown here is derived from an EMBL/GenBank/DDBJ whole genome shotgun (WGS) entry which is preliminary data.</text>
</comment>
<dbReference type="InterPro" id="IPR005467">
    <property type="entry name" value="His_kinase_dom"/>
</dbReference>
<proteinExistence type="predicted"/>
<reference evidence="5 6" key="2">
    <citation type="submission" date="2014-09" db="EMBL/GenBank/DDBJ databases">
        <authorList>
            <consortium name="NBRP consortium"/>
            <person name="Sawabe T."/>
            <person name="Meirelles P."/>
            <person name="Nakanishi M."/>
            <person name="Sayaka M."/>
            <person name="Hattori M."/>
            <person name="Ohkuma M."/>
        </authorList>
    </citation>
    <scope>NUCLEOTIDE SEQUENCE [LARGE SCALE GENOMIC DNA]</scope>
    <source>
        <strain evidence="5 6">JCM 19240</strain>
    </source>
</reference>
<dbReference type="EC" id="2.7.13.3" evidence="2"/>
<dbReference type="Gene3D" id="3.30.565.10">
    <property type="entry name" value="Histidine kinase-like ATPase, C-terminal domain"/>
    <property type="match status" value="1"/>
</dbReference>
<dbReference type="AlphaFoldDB" id="A0A090TAN3"/>
<dbReference type="CDD" id="cd00082">
    <property type="entry name" value="HisKA"/>
    <property type="match status" value="1"/>
</dbReference>